<keyword evidence="4" id="KW-0472">Membrane</keyword>
<evidence type="ECO:0000256" key="3">
    <source>
        <dbReference type="ARBA" id="ARBA00023163"/>
    </source>
</evidence>
<evidence type="ECO:0000256" key="4">
    <source>
        <dbReference type="SAM" id="Phobius"/>
    </source>
</evidence>
<dbReference type="EMBL" id="QXFI01000026">
    <property type="protein sequence ID" value="RIV44208.1"/>
    <property type="molecule type" value="Genomic_DNA"/>
</dbReference>
<feature type="transmembrane region" description="Helical" evidence="4">
    <location>
        <begin position="53"/>
        <end position="70"/>
    </location>
</feature>
<dbReference type="SUPFAM" id="SSF46689">
    <property type="entry name" value="Homeodomain-like"/>
    <property type="match status" value="1"/>
</dbReference>
<reference evidence="7 9" key="2">
    <citation type="submission" date="2019-07" db="EMBL/GenBank/DDBJ databases">
        <title>Draft genome of two Muricauda strains isolated from deep sea.</title>
        <authorList>
            <person name="Sun C."/>
        </authorList>
    </citation>
    <scope>NUCLEOTIDE SEQUENCE [LARGE SCALE GENOMIC DNA]</scope>
    <source>
        <strain evidence="7 9">72</strain>
    </source>
</reference>
<dbReference type="InterPro" id="IPR018060">
    <property type="entry name" value="HTH_AraC"/>
</dbReference>
<evidence type="ECO:0000256" key="1">
    <source>
        <dbReference type="ARBA" id="ARBA00023015"/>
    </source>
</evidence>
<keyword evidence="1" id="KW-0805">Transcription regulation</keyword>
<evidence type="ECO:0000313" key="9">
    <source>
        <dbReference type="Proteomes" id="UP000321621"/>
    </source>
</evidence>
<evidence type="ECO:0000313" key="7">
    <source>
        <dbReference type="EMBL" id="TXJ94124.1"/>
    </source>
</evidence>
<dbReference type="GO" id="GO:0003700">
    <property type="term" value="F:DNA-binding transcription factor activity"/>
    <property type="evidence" value="ECO:0007669"/>
    <property type="project" value="InterPro"/>
</dbReference>
<name>A0A3A1NGH6_9FLAO</name>
<dbReference type="Pfam" id="PF12833">
    <property type="entry name" value="HTH_18"/>
    <property type="match status" value="1"/>
</dbReference>
<accession>A0A3A1NGH6</accession>
<keyword evidence="3" id="KW-0804">Transcription</keyword>
<dbReference type="PROSITE" id="PS01124">
    <property type="entry name" value="HTH_ARAC_FAMILY_2"/>
    <property type="match status" value="1"/>
</dbReference>
<dbReference type="Proteomes" id="UP000321621">
    <property type="component" value="Unassembled WGS sequence"/>
</dbReference>
<dbReference type="EMBL" id="VNWK01000026">
    <property type="protein sequence ID" value="TXJ94124.1"/>
    <property type="molecule type" value="Genomic_DNA"/>
</dbReference>
<reference evidence="6 8" key="1">
    <citation type="submission" date="2018-08" db="EMBL/GenBank/DDBJ databases">
        <title>Proposal of Muricauda 72 sp.nov. and Muricauda NH166 sp.nov., isolated from seawater.</title>
        <authorList>
            <person name="Cheng H."/>
            <person name="Wu Y.-H."/>
            <person name="Guo L.-L."/>
            <person name="Xu X.-W."/>
        </authorList>
    </citation>
    <scope>NUCLEOTIDE SEQUENCE [LARGE SCALE GENOMIC DNA]</scope>
    <source>
        <strain evidence="6 8">72</strain>
    </source>
</reference>
<dbReference type="AlphaFoldDB" id="A0A3A1NGH6"/>
<dbReference type="OrthoDB" id="9779074at2"/>
<dbReference type="InterPro" id="IPR009057">
    <property type="entry name" value="Homeodomain-like_sf"/>
</dbReference>
<protein>
    <submittedName>
        <fullName evidence="6">AraC family transcriptional regulator</fullName>
    </submittedName>
</protein>
<dbReference type="RefSeq" id="WP_119640140.1">
    <property type="nucleotide sequence ID" value="NZ_QXFI01000026.1"/>
</dbReference>
<keyword evidence="4" id="KW-1133">Transmembrane helix</keyword>
<dbReference type="Proteomes" id="UP000266691">
    <property type="component" value="Unassembled WGS sequence"/>
</dbReference>
<feature type="domain" description="HTH araC/xylS-type" evidence="5">
    <location>
        <begin position="108"/>
        <end position="213"/>
    </location>
</feature>
<organism evidence="6 8">
    <name type="scientific">Flagellimonas pelagia</name>
    <dbReference type="NCBI Taxonomy" id="2306998"/>
    <lineage>
        <taxon>Bacteria</taxon>
        <taxon>Pseudomonadati</taxon>
        <taxon>Bacteroidota</taxon>
        <taxon>Flavobacteriia</taxon>
        <taxon>Flavobacteriales</taxon>
        <taxon>Flavobacteriaceae</taxon>
        <taxon>Flagellimonas</taxon>
    </lineage>
</organism>
<sequence length="215" mass="25067">MTIWNNLPFINKKVRPLSNKLALLLAMAFISNTIILLFIWFIRDDEFLKVFEIVQLGSFLLYAILIYTFVARIHMLSIKAYGIFPLSKTHQKYEKTGLSESFSLELKNKLAHLMDSEKLYLRHELRLDDIAELLDISRHHASQVINENFNLNFYDFVNAYRIEEAKAKLCAGFENSSESISDIAYQCGFNNRVSFYKAFKKITHTTPTEFMMRAA</sequence>
<keyword evidence="9" id="KW-1185">Reference proteome</keyword>
<dbReference type="GO" id="GO:0043565">
    <property type="term" value="F:sequence-specific DNA binding"/>
    <property type="evidence" value="ECO:0007669"/>
    <property type="project" value="InterPro"/>
</dbReference>
<gene>
    <name evidence="6" type="ORF">D2V05_12050</name>
    <name evidence="7" type="ORF">FQ017_11940</name>
</gene>
<dbReference type="PANTHER" id="PTHR43280:SF29">
    <property type="entry name" value="ARAC-FAMILY TRANSCRIPTIONAL REGULATOR"/>
    <property type="match status" value="1"/>
</dbReference>
<dbReference type="PANTHER" id="PTHR43280">
    <property type="entry name" value="ARAC-FAMILY TRANSCRIPTIONAL REGULATOR"/>
    <property type="match status" value="1"/>
</dbReference>
<evidence type="ECO:0000259" key="5">
    <source>
        <dbReference type="PROSITE" id="PS01124"/>
    </source>
</evidence>
<dbReference type="Gene3D" id="1.10.10.60">
    <property type="entry name" value="Homeodomain-like"/>
    <property type="match status" value="2"/>
</dbReference>
<comment type="caution">
    <text evidence="6">The sequence shown here is derived from an EMBL/GenBank/DDBJ whole genome shotgun (WGS) entry which is preliminary data.</text>
</comment>
<dbReference type="SMART" id="SM00342">
    <property type="entry name" value="HTH_ARAC"/>
    <property type="match status" value="1"/>
</dbReference>
<evidence type="ECO:0000313" key="8">
    <source>
        <dbReference type="Proteomes" id="UP000266691"/>
    </source>
</evidence>
<evidence type="ECO:0000313" key="6">
    <source>
        <dbReference type="EMBL" id="RIV44208.1"/>
    </source>
</evidence>
<evidence type="ECO:0000256" key="2">
    <source>
        <dbReference type="ARBA" id="ARBA00023125"/>
    </source>
</evidence>
<keyword evidence="2" id="KW-0238">DNA-binding</keyword>
<feature type="transmembrane region" description="Helical" evidence="4">
    <location>
        <begin position="21"/>
        <end position="41"/>
    </location>
</feature>
<proteinExistence type="predicted"/>
<keyword evidence="4" id="KW-0812">Transmembrane</keyword>